<name>A0A3G2I5P1_BUCRM</name>
<dbReference type="NCBIfam" id="TIGR01128">
    <property type="entry name" value="holA"/>
    <property type="match status" value="1"/>
</dbReference>
<evidence type="ECO:0000259" key="11">
    <source>
        <dbReference type="Pfam" id="PF06144"/>
    </source>
</evidence>
<dbReference type="InterPro" id="IPR008921">
    <property type="entry name" value="DNA_pol3_clamp-load_cplx_C"/>
</dbReference>
<dbReference type="SUPFAM" id="SSF52540">
    <property type="entry name" value="P-loop containing nucleoside triphosphate hydrolases"/>
    <property type="match status" value="1"/>
</dbReference>
<protein>
    <recommendedName>
        <fullName evidence="2 10">DNA polymerase III subunit delta</fullName>
        <ecNumber evidence="1 10">2.7.7.7</ecNumber>
    </recommendedName>
</protein>
<evidence type="ECO:0000256" key="3">
    <source>
        <dbReference type="ARBA" id="ARBA00022679"/>
    </source>
</evidence>
<dbReference type="GO" id="GO:0003677">
    <property type="term" value="F:DNA binding"/>
    <property type="evidence" value="ECO:0007669"/>
    <property type="project" value="InterPro"/>
</dbReference>
<evidence type="ECO:0000259" key="12">
    <source>
        <dbReference type="Pfam" id="PF14840"/>
    </source>
</evidence>
<dbReference type="Pfam" id="PF14840">
    <property type="entry name" value="DNA_pol3_delt_C"/>
    <property type="match status" value="1"/>
</dbReference>
<evidence type="ECO:0000256" key="8">
    <source>
        <dbReference type="ARBA" id="ARBA00034754"/>
    </source>
</evidence>
<dbReference type="RefSeq" id="WP_158361139.1">
    <property type="nucleotide sequence ID" value="NZ_CP032759.1"/>
</dbReference>
<dbReference type="PANTHER" id="PTHR34388:SF1">
    <property type="entry name" value="DNA POLYMERASE III SUBUNIT DELTA"/>
    <property type="match status" value="1"/>
</dbReference>
<proteinExistence type="inferred from homology"/>
<evidence type="ECO:0000256" key="6">
    <source>
        <dbReference type="ARBA" id="ARBA00022932"/>
    </source>
</evidence>
<keyword evidence="3 13" id="KW-0808">Transferase</keyword>
<dbReference type="OrthoDB" id="9770982at2"/>
<comment type="similarity">
    <text evidence="8">Belongs to the DNA polymerase HolA subunit family.</text>
</comment>
<comment type="subunit">
    <text evidence="7">DNA polymerase III contains a core (composed of alpha, epsilon and theta chains) that associates with a tau subunit. This core dimerizes to form the POLIII' complex. PolIII' associates with the gamma complex (composed of gamma, delta, delta', psi and chi chains) and with the beta chain to form the complete DNA polymerase III complex.</text>
</comment>
<dbReference type="SUPFAM" id="SSF48019">
    <property type="entry name" value="post-AAA+ oligomerization domain-like"/>
    <property type="match status" value="1"/>
</dbReference>
<dbReference type="Pfam" id="PF06144">
    <property type="entry name" value="DNA_pol3_delta"/>
    <property type="match status" value="1"/>
</dbReference>
<dbReference type="GO" id="GO:0006261">
    <property type="term" value="P:DNA-templated DNA replication"/>
    <property type="evidence" value="ECO:0007669"/>
    <property type="project" value="TreeGrafter"/>
</dbReference>
<dbReference type="InterPro" id="IPR027417">
    <property type="entry name" value="P-loop_NTPase"/>
</dbReference>
<keyword evidence="5" id="KW-0235">DNA replication</keyword>
<keyword evidence="4 13" id="KW-0548">Nucleotidyltransferase</keyword>
<dbReference type="GO" id="GO:0009360">
    <property type="term" value="C:DNA polymerase III complex"/>
    <property type="evidence" value="ECO:0007669"/>
    <property type="project" value="UniProtKB-UniRule"/>
</dbReference>
<evidence type="ECO:0000256" key="7">
    <source>
        <dbReference type="ARBA" id="ARBA00026073"/>
    </source>
</evidence>
<sequence length="340" mass="40683">MKIIYPEELKKKLIQQLNCCYILLGEDSLLLNKTEKLIFCVAKNKKFVEKETINIEKNTDWNKVIDFYQLKNLFFKKTILIINFIIKKLNLSLIKNINSISFFKSKNTLIILKFNELSSFVKKNTTLKILMSENDIICCDTPHEWAFKNWLKYEIKKRNLKITQESFLLLHKYYEGNTLCAYQILDILLITWPGKTIKIEKIKKIINQFSIFFPSNWINAIFNNDVEKAIYILDGFFKQKYNPLILIRSLQKDLLVLLNMKREKKINIDFFLKKNNIWLNRSKFFIKALYSIDFNIFLKIIRILLQIEIKIKKEYNNSVWIELKTLTLLLSSPKKYISKK</sequence>
<evidence type="ECO:0000313" key="13">
    <source>
        <dbReference type="EMBL" id="AYN24635.1"/>
    </source>
</evidence>
<evidence type="ECO:0000256" key="10">
    <source>
        <dbReference type="NCBIfam" id="TIGR01128"/>
    </source>
</evidence>
<dbReference type="InterPro" id="IPR032780">
    <property type="entry name" value="DNA_pol3_delt_C"/>
</dbReference>
<organism evidence="13 14">
    <name type="scientific">Buchnera aphidicola subsp. Rhopalosiphum maidis</name>
    <dbReference type="NCBI Taxonomy" id="118109"/>
    <lineage>
        <taxon>Bacteria</taxon>
        <taxon>Pseudomonadati</taxon>
        <taxon>Pseudomonadota</taxon>
        <taxon>Gammaproteobacteria</taxon>
        <taxon>Enterobacterales</taxon>
        <taxon>Erwiniaceae</taxon>
        <taxon>Buchnera</taxon>
    </lineage>
</organism>
<evidence type="ECO:0000256" key="5">
    <source>
        <dbReference type="ARBA" id="ARBA00022705"/>
    </source>
</evidence>
<dbReference type="Gene3D" id="3.40.50.300">
    <property type="entry name" value="P-loop containing nucleotide triphosphate hydrolases"/>
    <property type="match status" value="1"/>
</dbReference>
<evidence type="ECO:0000256" key="4">
    <source>
        <dbReference type="ARBA" id="ARBA00022695"/>
    </source>
</evidence>
<comment type="catalytic activity">
    <reaction evidence="9">
        <text>DNA(n) + a 2'-deoxyribonucleoside 5'-triphosphate = DNA(n+1) + diphosphate</text>
        <dbReference type="Rhea" id="RHEA:22508"/>
        <dbReference type="Rhea" id="RHEA-COMP:17339"/>
        <dbReference type="Rhea" id="RHEA-COMP:17340"/>
        <dbReference type="ChEBI" id="CHEBI:33019"/>
        <dbReference type="ChEBI" id="CHEBI:61560"/>
        <dbReference type="ChEBI" id="CHEBI:173112"/>
        <dbReference type="EC" id="2.7.7.7"/>
    </reaction>
</comment>
<dbReference type="EMBL" id="CP032759">
    <property type="protein sequence ID" value="AYN24635.1"/>
    <property type="molecule type" value="Genomic_DNA"/>
</dbReference>
<feature type="domain" description="DNA polymerase III delta N-terminal" evidence="11">
    <location>
        <begin position="21"/>
        <end position="128"/>
    </location>
</feature>
<evidence type="ECO:0000313" key="14">
    <source>
        <dbReference type="Proteomes" id="UP000271533"/>
    </source>
</evidence>
<dbReference type="PANTHER" id="PTHR34388">
    <property type="entry name" value="DNA POLYMERASE III SUBUNIT DELTA"/>
    <property type="match status" value="1"/>
</dbReference>
<dbReference type="AlphaFoldDB" id="A0A3G2I5P1"/>
<dbReference type="GO" id="GO:0003887">
    <property type="term" value="F:DNA-directed DNA polymerase activity"/>
    <property type="evidence" value="ECO:0007669"/>
    <property type="project" value="UniProtKB-UniRule"/>
</dbReference>
<evidence type="ECO:0000256" key="2">
    <source>
        <dbReference type="ARBA" id="ARBA00017703"/>
    </source>
</evidence>
<evidence type="ECO:0000256" key="9">
    <source>
        <dbReference type="ARBA" id="ARBA00049244"/>
    </source>
</evidence>
<dbReference type="Proteomes" id="UP000271533">
    <property type="component" value="Chromosome"/>
</dbReference>
<reference evidence="13 14" key="1">
    <citation type="submission" date="2018-10" db="EMBL/GenBank/DDBJ databases">
        <title>Genome sequence of the corn leaf aphid (Rhopalosiphum maidis Fitch).</title>
        <authorList>
            <person name="Chen W."/>
            <person name="Shakir S."/>
            <person name="Bigham M."/>
            <person name="Fei Z."/>
            <person name="Jander G."/>
        </authorList>
    </citation>
    <scope>NUCLEOTIDE SEQUENCE [LARGE SCALE GENOMIC DNA]</scope>
    <source>
        <strain evidence="13 14">BTI</strain>
    </source>
</reference>
<feature type="domain" description="DNA polymerase III subunit delta C-terminal" evidence="12">
    <location>
        <begin position="214"/>
        <end position="331"/>
    </location>
</feature>
<accession>A0A3G2I5P1</accession>
<dbReference type="Gene3D" id="1.20.272.10">
    <property type="match status" value="1"/>
</dbReference>
<gene>
    <name evidence="13" type="primary">holA</name>
    <name evidence="13" type="ORF">D8S97_01510</name>
</gene>
<dbReference type="EC" id="2.7.7.7" evidence="1 10"/>
<dbReference type="Gene3D" id="1.10.8.60">
    <property type="match status" value="1"/>
</dbReference>
<dbReference type="InterPro" id="IPR005790">
    <property type="entry name" value="DNA_polIII_delta"/>
</dbReference>
<evidence type="ECO:0000256" key="1">
    <source>
        <dbReference type="ARBA" id="ARBA00012417"/>
    </source>
</evidence>
<keyword evidence="6" id="KW-0239">DNA-directed DNA polymerase</keyword>
<dbReference type="InterPro" id="IPR010372">
    <property type="entry name" value="DNA_pol3_delta_N"/>
</dbReference>